<comment type="caution">
    <text evidence="13">The sequence shown here is derived from an EMBL/GenBank/DDBJ whole genome shotgun (WGS) entry which is preliminary data.</text>
</comment>
<evidence type="ECO:0000256" key="8">
    <source>
        <dbReference type="ARBA" id="ARBA00025702"/>
    </source>
</evidence>
<dbReference type="Gene3D" id="3.50.7.10">
    <property type="entry name" value="GroEL"/>
    <property type="match status" value="1"/>
</dbReference>
<keyword evidence="6 9" id="KW-0143">Chaperone</keyword>
<feature type="binding site" evidence="9">
    <location>
        <position position="413"/>
    </location>
    <ligand>
        <name>ATP</name>
        <dbReference type="ChEBI" id="CHEBI:30616"/>
    </ligand>
</feature>
<comment type="similarity">
    <text evidence="3 9 10">Belongs to the chaperonin (HSP60) family.</text>
</comment>
<dbReference type="Gene3D" id="3.30.260.10">
    <property type="entry name" value="TCP-1-like chaperonin intermediate domain"/>
    <property type="match status" value="1"/>
</dbReference>
<dbReference type="PROSITE" id="PS00296">
    <property type="entry name" value="CHAPERONINS_CPN60"/>
    <property type="match status" value="1"/>
</dbReference>
<keyword evidence="14" id="KW-1185">Reference proteome</keyword>
<keyword evidence="5 9" id="KW-0067">ATP-binding</keyword>
<dbReference type="Gene3D" id="1.10.560.10">
    <property type="entry name" value="GroEL-like equatorial domain"/>
    <property type="match status" value="1"/>
</dbReference>
<name>A0ABN2WHN1_9MICO</name>
<evidence type="ECO:0000256" key="6">
    <source>
        <dbReference type="ARBA" id="ARBA00023186"/>
    </source>
</evidence>
<evidence type="ECO:0000256" key="9">
    <source>
        <dbReference type="HAMAP-Rule" id="MF_00600"/>
    </source>
</evidence>
<feature type="compositionally biased region" description="Gly residues" evidence="12">
    <location>
        <begin position="533"/>
        <end position="542"/>
    </location>
</feature>
<feature type="binding site" evidence="9">
    <location>
        <position position="493"/>
    </location>
    <ligand>
        <name>ATP</name>
        <dbReference type="ChEBI" id="CHEBI:30616"/>
    </ligand>
</feature>
<comment type="function">
    <text evidence="9 11">Together with its co-chaperonin GroES, plays an essential role in assisting protein folding. The GroEL-GroES system forms a nano-cage that allows encapsulation of the non-native substrate proteins and provides a physical environment optimized to promote and accelerate protein folding.</text>
</comment>
<dbReference type="NCBIfam" id="NF000592">
    <property type="entry name" value="PRK00013.1"/>
    <property type="match status" value="1"/>
</dbReference>
<dbReference type="RefSeq" id="WP_344335910.1">
    <property type="nucleotide sequence ID" value="NZ_BAAAPZ010000003.1"/>
</dbReference>
<evidence type="ECO:0000256" key="12">
    <source>
        <dbReference type="SAM" id="MobiDB-lite"/>
    </source>
</evidence>
<dbReference type="PRINTS" id="PR00298">
    <property type="entry name" value="CHAPERONIN60"/>
</dbReference>
<dbReference type="SUPFAM" id="SSF48592">
    <property type="entry name" value="GroEL equatorial domain-like"/>
    <property type="match status" value="1"/>
</dbReference>
<accession>A0ABN2WHN1</accession>
<comment type="subcellular location">
    <subcellularLocation>
        <location evidence="2">Cell surface</location>
    </subcellularLocation>
    <subcellularLocation>
        <location evidence="9">Cytoplasm</location>
    </subcellularLocation>
    <subcellularLocation>
        <location evidence="8">Secreted</location>
        <location evidence="8">Capsule</location>
    </subcellularLocation>
    <subcellularLocation>
        <location evidence="1">Secreted</location>
        <location evidence="1">Cell wall</location>
    </subcellularLocation>
</comment>
<reference evidence="13 14" key="1">
    <citation type="journal article" date="2019" name="Int. J. Syst. Evol. Microbiol.">
        <title>The Global Catalogue of Microorganisms (GCM) 10K type strain sequencing project: providing services to taxonomists for standard genome sequencing and annotation.</title>
        <authorList>
            <consortium name="The Broad Institute Genomics Platform"/>
            <consortium name="The Broad Institute Genome Sequencing Center for Infectious Disease"/>
            <person name="Wu L."/>
            <person name="Ma J."/>
        </authorList>
    </citation>
    <scope>NUCLEOTIDE SEQUENCE [LARGE SCALE GENOMIC DNA]</scope>
    <source>
        <strain evidence="13 14">JCM 15900</strain>
    </source>
</reference>
<gene>
    <name evidence="13" type="primary">groL_1</name>
    <name evidence="9" type="synonym">groEL</name>
    <name evidence="9" type="synonym">groL</name>
    <name evidence="13" type="ORF">GCM10009823_10590</name>
</gene>
<keyword evidence="9" id="KW-0963">Cytoplasm</keyword>
<dbReference type="NCBIfam" id="TIGR02348">
    <property type="entry name" value="GroEL"/>
    <property type="match status" value="1"/>
</dbReference>
<dbReference type="NCBIfam" id="NF009487">
    <property type="entry name" value="PRK12849.1"/>
    <property type="match status" value="1"/>
</dbReference>
<evidence type="ECO:0000256" key="3">
    <source>
        <dbReference type="ARBA" id="ARBA00006607"/>
    </source>
</evidence>
<feature type="binding site" evidence="9">
    <location>
        <begin position="29"/>
        <end position="32"/>
    </location>
    <ligand>
        <name>ATP</name>
        <dbReference type="ChEBI" id="CHEBI:30616"/>
    </ligand>
</feature>
<sequence>MAKLIAFDEEARRGLETGLNTLADAVKVTLGPRGRNVVLEKKWGAPTITNDGVSIAKEIELEDPYEKIGAELVKEVAKKTDDVAGDGTTTATVLAQALVREGLRNVAAGADPLSLKRGIEKAVKAVTDVLLDSAQEIETKEQIAATAGISAGDPAIGELIAEAIDKVGKEGVVTVEESNTFGLELELTEGMRFDKGYISGYFVTDAERQETVLEDPYILIVNSKVSNVKDLLPVLEKVQQSGKPLLIIAEDVEGEALAVLVVNKIRGTFKSVAVKAPGFGDRRKAQLADIAILTGGQVIAEEVGLKLENATVDLLGTARKVVVTKDETTIVEGAGDSEEIAGRVSQIRAEIEASDSDYDREKLQERLAKLAGGVAVIKAGAATEVELKERKHRIEDAVRNAKAAVDEGIVAGGGVALIQAGKTAFEGLELSGDEATGASIVKVAVDAPLKQIAFNAGLEPGVVAAKVRELPSGHGLNAATGEYEDLLAAGVNDPVKVTRSALQNAASIAGLFLTTEAVVADKPEPAPAAGADPTGGMGGMDF</sequence>
<dbReference type="Pfam" id="PF00118">
    <property type="entry name" value="Cpn60_TCP1"/>
    <property type="match status" value="1"/>
</dbReference>
<evidence type="ECO:0000256" key="11">
    <source>
        <dbReference type="RuleBase" id="RU000419"/>
    </source>
</evidence>
<feature type="binding site" evidence="9">
    <location>
        <begin position="477"/>
        <end position="479"/>
    </location>
    <ligand>
        <name>ATP</name>
        <dbReference type="ChEBI" id="CHEBI:30616"/>
    </ligand>
</feature>
<dbReference type="HAMAP" id="MF_00600">
    <property type="entry name" value="CH60"/>
    <property type="match status" value="1"/>
</dbReference>
<dbReference type="InterPro" id="IPR002423">
    <property type="entry name" value="Cpn60/GroEL/TCP-1"/>
</dbReference>
<dbReference type="SUPFAM" id="SSF54849">
    <property type="entry name" value="GroEL-intermediate domain like"/>
    <property type="match status" value="1"/>
</dbReference>
<proteinExistence type="inferred from homology"/>
<evidence type="ECO:0000256" key="4">
    <source>
        <dbReference type="ARBA" id="ARBA00022741"/>
    </source>
</evidence>
<dbReference type="NCBIfam" id="NF009489">
    <property type="entry name" value="PRK12851.1"/>
    <property type="match status" value="1"/>
</dbReference>
<dbReference type="InterPro" id="IPR001844">
    <property type="entry name" value="Cpn60/GroEL"/>
</dbReference>
<protein>
    <recommendedName>
        <fullName evidence="9">Chaperonin GroEL</fullName>
        <ecNumber evidence="9">5.6.1.7</ecNumber>
    </recommendedName>
    <alternativeName>
        <fullName evidence="9">60 kDa chaperonin</fullName>
    </alternativeName>
    <alternativeName>
        <fullName evidence="9">Chaperonin-60</fullName>
        <shortName evidence="9">Cpn60</shortName>
    </alternativeName>
</protein>
<keyword evidence="4 9" id="KW-0547">Nucleotide-binding</keyword>
<evidence type="ECO:0000256" key="1">
    <source>
        <dbReference type="ARBA" id="ARBA00004191"/>
    </source>
</evidence>
<comment type="caution">
    <text evidence="9">Lacks conserved residue(s) required for the propagation of feature annotation.</text>
</comment>
<dbReference type="InterPro" id="IPR027413">
    <property type="entry name" value="GROEL-like_equatorial_sf"/>
</dbReference>
<organism evidence="13 14">
    <name type="scientific">Brevibacterium salitolerans</name>
    <dbReference type="NCBI Taxonomy" id="1403566"/>
    <lineage>
        <taxon>Bacteria</taxon>
        <taxon>Bacillati</taxon>
        <taxon>Actinomycetota</taxon>
        <taxon>Actinomycetes</taxon>
        <taxon>Micrococcales</taxon>
        <taxon>Brevibacteriaceae</taxon>
        <taxon>Brevibacterium</taxon>
    </lineage>
</organism>
<evidence type="ECO:0000256" key="10">
    <source>
        <dbReference type="RuleBase" id="RU000418"/>
    </source>
</evidence>
<evidence type="ECO:0000256" key="5">
    <source>
        <dbReference type="ARBA" id="ARBA00022840"/>
    </source>
</evidence>
<evidence type="ECO:0000313" key="14">
    <source>
        <dbReference type="Proteomes" id="UP001500984"/>
    </source>
</evidence>
<evidence type="ECO:0000313" key="13">
    <source>
        <dbReference type="EMBL" id="GAA2092702.1"/>
    </source>
</evidence>
<dbReference type="NCBIfam" id="NF009488">
    <property type="entry name" value="PRK12850.1"/>
    <property type="match status" value="1"/>
</dbReference>
<dbReference type="InterPro" id="IPR027409">
    <property type="entry name" value="GroEL-like_apical_dom_sf"/>
</dbReference>
<feature type="binding site" evidence="9">
    <location>
        <begin position="86"/>
        <end position="90"/>
    </location>
    <ligand>
        <name>ATP</name>
        <dbReference type="ChEBI" id="CHEBI:30616"/>
    </ligand>
</feature>
<evidence type="ECO:0000256" key="7">
    <source>
        <dbReference type="ARBA" id="ARBA00023235"/>
    </source>
</evidence>
<dbReference type="CDD" id="cd03344">
    <property type="entry name" value="GroEL"/>
    <property type="match status" value="1"/>
</dbReference>
<dbReference type="EC" id="5.6.1.7" evidence="9"/>
<dbReference type="Proteomes" id="UP001500984">
    <property type="component" value="Unassembled WGS sequence"/>
</dbReference>
<dbReference type="InterPro" id="IPR018370">
    <property type="entry name" value="Chaperonin_Cpn60_CS"/>
</dbReference>
<keyword evidence="7 9" id="KW-0413">Isomerase</keyword>
<dbReference type="PANTHER" id="PTHR45633">
    <property type="entry name" value="60 KDA HEAT SHOCK PROTEIN, MITOCHONDRIAL"/>
    <property type="match status" value="1"/>
</dbReference>
<dbReference type="InterPro" id="IPR027410">
    <property type="entry name" value="TCP-1-like_intermed_sf"/>
</dbReference>
<dbReference type="SUPFAM" id="SSF52029">
    <property type="entry name" value="GroEL apical domain-like"/>
    <property type="match status" value="1"/>
</dbReference>
<comment type="subunit">
    <text evidence="9 11">Forms a cylinder of 14 subunits composed of two heptameric rings stacked back-to-back. Interacts with the co-chaperonin GroES.</text>
</comment>
<evidence type="ECO:0000256" key="2">
    <source>
        <dbReference type="ARBA" id="ARBA00004241"/>
    </source>
</evidence>
<feature type="region of interest" description="Disordered" evidence="12">
    <location>
        <begin position="523"/>
        <end position="542"/>
    </location>
</feature>
<dbReference type="EMBL" id="BAAAPZ010000003">
    <property type="protein sequence ID" value="GAA2092702.1"/>
    <property type="molecule type" value="Genomic_DNA"/>
</dbReference>